<dbReference type="InterPro" id="IPR024041">
    <property type="entry name" value="NH4_transpt_AmtB-like_dom"/>
</dbReference>
<evidence type="ECO:0000256" key="8">
    <source>
        <dbReference type="ARBA" id="ARBA00050025"/>
    </source>
</evidence>
<feature type="transmembrane region" description="Helical" evidence="9">
    <location>
        <begin position="128"/>
        <end position="154"/>
    </location>
</feature>
<evidence type="ECO:0000256" key="4">
    <source>
        <dbReference type="ARBA" id="ARBA00022692"/>
    </source>
</evidence>
<keyword evidence="4 9" id="KW-0812">Transmembrane</keyword>
<comment type="subcellular location">
    <subcellularLocation>
        <location evidence="1">Membrane</location>
        <topology evidence="1">Multi-pass membrane protein</topology>
    </subcellularLocation>
</comment>
<proteinExistence type="inferred from homology"/>
<dbReference type="Proteomes" id="UP000051639">
    <property type="component" value="Unassembled WGS sequence"/>
</dbReference>
<dbReference type="InterPro" id="IPR029020">
    <property type="entry name" value="Ammonium/urea_transptr"/>
</dbReference>
<feature type="transmembrane region" description="Helical" evidence="9">
    <location>
        <begin position="205"/>
        <end position="225"/>
    </location>
</feature>
<name>A0A0R2GX92_9LACO</name>
<dbReference type="EMBL" id="JQBA01000005">
    <property type="protein sequence ID" value="KRN45128.1"/>
    <property type="molecule type" value="Genomic_DNA"/>
</dbReference>
<feature type="transmembrane region" description="Helical" evidence="9">
    <location>
        <begin position="88"/>
        <end position="107"/>
    </location>
</feature>
<feature type="transmembrane region" description="Helical" evidence="9">
    <location>
        <begin position="61"/>
        <end position="82"/>
    </location>
</feature>
<evidence type="ECO:0000256" key="1">
    <source>
        <dbReference type="ARBA" id="ARBA00004141"/>
    </source>
</evidence>
<keyword evidence="5 9" id="KW-1133">Transmembrane helix</keyword>
<dbReference type="InterPro" id="IPR001905">
    <property type="entry name" value="Ammonium_transpt"/>
</dbReference>
<dbReference type="PATRIC" id="fig|148604.4.peg.1578"/>
<accession>A0A0R2GX92</accession>
<evidence type="ECO:0000256" key="2">
    <source>
        <dbReference type="ARBA" id="ARBA00005887"/>
    </source>
</evidence>
<sequence length="248" mass="25742">MYVPVANLLWGNGWLAKLGALDFSGGLVVHLTAGLTGLVLVRHLRVQLPILTAEQPGTTALGTVLIFTGWFGFNLAPAGSFLPHGPLIMLNTVVAVLTAGLAWAVAAPGQELVDRLCNGINTGLVTSTALVGFVGPQTMAVTGLVAGLIAAQLVERYHQVWQDPVDSLQINTTGALVGVGGLILGFDPHLVPAGTTHLALAGSELTAVGVVVLITLVGSQVALWLSEGCLHAYQRIRGVNINVRSEEN</sequence>
<organism evidence="11 12">
    <name type="scientific">Limosilactobacillus ingluviei</name>
    <dbReference type="NCBI Taxonomy" id="148604"/>
    <lineage>
        <taxon>Bacteria</taxon>
        <taxon>Bacillati</taxon>
        <taxon>Bacillota</taxon>
        <taxon>Bacilli</taxon>
        <taxon>Lactobacillales</taxon>
        <taxon>Lactobacillaceae</taxon>
        <taxon>Limosilactobacillus</taxon>
    </lineage>
</organism>
<keyword evidence="12" id="KW-1185">Reference proteome</keyword>
<comment type="similarity">
    <text evidence="2">Belongs to the ammonia transporter channel (TC 1.A.11.2) family.</text>
</comment>
<dbReference type="PANTHER" id="PTHR43029:SF10">
    <property type="entry name" value="AMMONIUM TRANSPORTER MEP2"/>
    <property type="match status" value="1"/>
</dbReference>
<dbReference type="Pfam" id="PF00909">
    <property type="entry name" value="Ammonium_transp"/>
    <property type="match status" value="1"/>
</dbReference>
<keyword evidence="6 9" id="KW-0472">Membrane</keyword>
<keyword evidence="7" id="KW-0924">Ammonia transport</keyword>
<comment type="caution">
    <text evidence="11">The sequence shown here is derived from an EMBL/GenBank/DDBJ whole genome shotgun (WGS) entry which is preliminary data.</text>
</comment>
<dbReference type="Gene3D" id="1.10.3430.10">
    <property type="entry name" value="Ammonium transporter AmtB like domains"/>
    <property type="match status" value="1"/>
</dbReference>
<evidence type="ECO:0000256" key="6">
    <source>
        <dbReference type="ARBA" id="ARBA00023136"/>
    </source>
</evidence>
<evidence type="ECO:0000259" key="10">
    <source>
        <dbReference type="Pfam" id="PF00909"/>
    </source>
</evidence>
<evidence type="ECO:0000256" key="9">
    <source>
        <dbReference type="SAM" id="Phobius"/>
    </source>
</evidence>
<protein>
    <recommendedName>
        <fullName evidence="8">Ammonium transporter</fullName>
    </recommendedName>
</protein>
<feature type="transmembrane region" description="Helical" evidence="9">
    <location>
        <begin position="20"/>
        <end position="41"/>
    </location>
</feature>
<gene>
    <name evidence="11" type="ORF">IV41_GL001532</name>
</gene>
<evidence type="ECO:0000313" key="12">
    <source>
        <dbReference type="Proteomes" id="UP000051639"/>
    </source>
</evidence>
<dbReference type="SUPFAM" id="SSF111352">
    <property type="entry name" value="Ammonium transporter"/>
    <property type="match status" value="1"/>
</dbReference>
<dbReference type="PANTHER" id="PTHR43029">
    <property type="entry name" value="AMMONIUM TRANSPORTER MEP2"/>
    <property type="match status" value="1"/>
</dbReference>
<dbReference type="AlphaFoldDB" id="A0A0R2GX92"/>
<evidence type="ECO:0000256" key="7">
    <source>
        <dbReference type="ARBA" id="ARBA00023177"/>
    </source>
</evidence>
<evidence type="ECO:0000256" key="3">
    <source>
        <dbReference type="ARBA" id="ARBA00022448"/>
    </source>
</evidence>
<evidence type="ECO:0000313" key="11">
    <source>
        <dbReference type="EMBL" id="KRN45128.1"/>
    </source>
</evidence>
<reference evidence="11 12" key="1">
    <citation type="journal article" date="2015" name="Genome Announc.">
        <title>Expanding the biotechnology potential of lactobacilli through comparative genomics of 213 strains and associated genera.</title>
        <authorList>
            <person name="Sun Z."/>
            <person name="Harris H.M."/>
            <person name="McCann A."/>
            <person name="Guo C."/>
            <person name="Argimon S."/>
            <person name="Zhang W."/>
            <person name="Yang X."/>
            <person name="Jeffery I.B."/>
            <person name="Cooney J.C."/>
            <person name="Kagawa T.F."/>
            <person name="Liu W."/>
            <person name="Song Y."/>
            <person name="Salvetti E."/>
            <person name="Wrobel A."/>
            <person name="Rasinkangas P."/>
            <person name="Parkhill J."/>
            <person name="Rea M.C."/>
            <person name="O'Sullivan O."/>
            <person name="Ritari J."/>
            <person name="Douillard F.P."/>
            <person name="Paul Ross R."/>
            <person name="Yang R."/>
            <person name="Briner A.E."/>
            <person name="Felis G.E."/>
            <person name="de Vos W.M."/>
            <person name="Barrangou R."/>
            <person name="Klaenhammer T.R."/>
            <person name="Caufield P.W."/>
            <person name="Cui Y."/>
            <person name="Zhang H."/>
            <person name="O'Toole P.W."/>
        </authorList>
    </citation>
    <scope>NUCLEOTIDE SEQUENCE [LARGE SCALE GENOMIC DNA]</scope>
    <source>
        <strain evidence="11 12">DSM 14792</strain>
    </source>
</reference>
<keyword evidence="3" id="KW-0813">Transport</keyword>
<evidence type="ECO:0000256" key="5">
    <source>
        <dbReference type="ARBA" id="ARBA00022989"/>
    </source>
</evidence>
<dbReference type="GO" id="GO:0008519">
    <property type="term" value="F:ammonium channel activity"/>
    <property type="evidence" value="ECO:0007669"/>
    <property type="project" value="InterPro"/>
</dbReference>
<feature type="domain" description="Ammonium transporter AmtB-like" evidence="10">
    <location>
        <begin position="2"/>
        <end position="202"/>
    </location>
</feature>
<dbReference type="GO" id="GO:0005886">
    <property type="term" value="C:plasma membrane"/>
    <property type="evidence" value="ECO:0007669"/>
    <property type="project" value="TreeGrafter"/>
</dbReference>